<feature type="transmembrane region" description="Helical" evidence="1">
    <location>
        <begin position="100"/>
        <end position="118"/>
    </location>
</feature>
<dbReference type="GO" id="GO:0016020">
    <property type="term" value="C:membrane"/>
    <property type="evidence" value="ECO:0007669"/>
    <property type="project" value="TreeGrafter"/>
</dbReference>
<feature type="domain" description="SGNH" evidence="2">
    <location>
        <begin position="161"/>
        <end position="394"/>
    </location>
</feature>
<proteinExistence type="predicted"/>
<reference evidence="3 4" key="1">
    <citation type="submission" date="2020-10" db="EMBL/GenBank/DDBJ databases">
        <title>Complete genome sequence of Cupriavidus basilensis CCUG 49340T.</title>
        <authorList>
            <person name="Salva-Serra F."/>
            <person name="Donoso R.A."/>
            <person name="Cho K.H."/>
            <person name="Yoo J.A."/>
            <person name="Lee K."/>
            <person name="Yoon S.-H."/>
            <person name="Perez-Pantoja D."/>
            <person name="Moore E.R.B."/>
        </authorList>
    </citation>
    <scope>NUCLEOTIDE SEQUENCE [LARGE SCALE GENOMIC DNA]</scope>
    <source>
        <strain evidence="4">CCUG 49340</strain>
        <plasmid evidence="3 4">pRK1-3</plasmid>
    </source>
</reference>
<keyword evidence="3" id="KW-0012">Acyltransferase</keyword>
<keyword evidence="3" id="KW-0614">Plasmid</keyword>
<evidence type="ECO:0000259" key="2">
    <source>
        <dbReference type="Pfam" id="PF19040"/>
    </source>
</evidence>
<dbReference type="AlphaFoldDB" id="A0A643FSJ3"/>
<keyword evidence="1" id="KW-1133">Transmembrane helix</keyword>
<dbReference type="Proteomes" id="UP000397656">
    <property type="component" value="Plasmid pRK1-3"/>
</dbReference>
<evidence type="ECO:0000313" key="4">
    <source>
        <dbReference type="Proteomes" id="UP000397656"/>
    </source>
</evidence>
<dbReference type="PANTHER" id="PTHR23028">
    <property type="entry name" value="ACETYLTRANSFERASE"/>
    <property type="match status" value="1"/>
</dbReference>
<feature type="transmembrane region" description="Helical" evidence="1">
    <location>
        <begin position="36"/>
        <end position="56"/>
    </location>
</feature>
<protein>
    <submittedName>
        <fullName evidence="3">Acyltransferase</fullName>
    </submittedName>
</protein>
<evidence type="ECO:0000256" key="1">
    <source>
        <dbReference type="SAM" id="Phobius"/>
    </source>
</evidence>
<dbReference type="InterPro" id="IPR050879">
    <property type="entry name" value="Acyltransferase_3"/>
</dbReference>
<name>A0A643FSJ3_9BURK</name>
<feature type="transmembrane region" description="Helical" evidence="1">
    <location>
        <begin position="65"/>
        <end position="85"/>
    </location>
</feature>
<dbReference type="InterPro" id="IPR043968">
    <property type="entry name" value="SGNH"/>
</dbReference>
<evidence type="ECO:0000313" key="3">
    <source>
        <dbReference type="EMBL" id="QOT82196.1"/>
    </source>
</evidence>
<dbReference type="GO" id="GO:0016746">
    <property type="term" value="F:acyltransferase activity"/>
    <property type="evidence" value="ECO:0007669"/>
    <property type="project" value="UniProtKB-KW"/>
</dbReference>
<accession>A0A643FSJ3</accession>
<keyword evidence="1" id="KW-0472">Membrane</keyword>
<keyword evidence="1" id="KW-0812">Transmembrane</keyword>
<dbReference type="RefSeq" id="WP_170301897.1">
    <property type="nucleotide sequence ID" value="NZ_CP062807.1"/>
</dbReference>
<dbReference type="GeneID" id="98407056"/>
<dbReference type="GO" id="GO:0009103">
    <property type="term" value="P:lipopolysaccharide biosynthetic process"/>
    <property type="evidence" value="ECO:0007669"/>
    <property type="project" value="TreeGrafter"/>
</dbReference>
<gene>
    <name evidence="3" type="ORF">F7R26_039485</name>
</gene>
<dbReference type="EMBL" id="CP062807">
    <property type="protein sequence ID" value="QOT82196.1"/>
    <property type="molecule type" value="Genomic_DNA"/>
</dbReference>
<dbReference type="Pfam" id="PF19040">
    <property type="entry name" value="SGNH"/>
    <property type="match status" value="1"/>
</dbReference>
<keyword evidence="3" id="KW-0808">Transferase</keyword>
<geneLocation type="plasmid" evidence="3 4">
    <name>pRK1-3</name>
</geneLocation>
<organism evidence="3 4">
    <name type="scientific">Cupriavidus basilensis</name>
    <dbReference type="NCBI Taxonomy" id="68895"/>
    <lineage>
        <taxon>Bacteria</taxon>
        <taxon>Pseudomonadati</taxon>
        <taxon>Pseudomonadota</taxon>
        <taxon>Betaproteobacteria</taxon>
        <taxon>Burkholderiales</taxon>
        <taxon>Burkholderiaceae</taxon>
        <taxon>Cupriavidus</taxon>
    </lineage>
</organism>
<dbReference type="PANTHER" id="PTHR23028:SF53">
    <property type="entry name" value="ACYL_TRANSF_3 DOMAIN-CONTAINING PROTEIN"/>
    <property type="match status" value="1"/>
</dbReference>
<sequence>MPGIYALIPCLGAALVIAFGERASRVGKLLTNRAVVYAGKLSYTLYLWHWPVLFALRRFHLTSDAWTLVGILFCAGLAMATHHWIEEPIRRRNWTNRKTALVLFVAPVCALGCLLPIAKATDNFAAFYPKDLRASYEQTGHSVFQGKRADACWNKVELTDPSTCWLGQAAASPTAIYWGDSHAYHLVPFIDQLGKEFGLSIHDVTLSMCPPIGRGPARAGNPAFQAHREECLRHNEAVFSYVLAHPEINHVIMAAVWQGYVGVQGATEPNTHGFLPGDTYFHDTVAKLLAAGKRVVLLDDVPIVPAELENCISNRLYGVGADSDCTYAESRAREDHKVAEKLLADLKQQFPSISIVHTYDVPCDGGRCQLQLFGVALYRHNDTGHLGQGGSEIYYRAYRAKHSGELEDIFGERGTTK</sequence>